<name>A0A934JQR0_9GAMM</name>
<dbReference type="SUPFAM" id="SSF53850">
    <property type="entry name" value="Periplasmic binding protein-like II"/>
    <property type="match status" value="1"/>
</dbReference>
<comment type="similarity">
    <text evidence="1">Belongs to the LysR transcriptional regulatory family.</text>
</comment>
<gene>
    <name evidence="6" type="ORF">I8J31_11685</name>
</gene>
<dbReference type="AlphaFoldDB" id="A0A934JQR0"/>
<organism evidence="6 7">
    <name type="scientific">Marinomonas transparens</name>
    <dbReference type="NCBI Taxonomy" id="2795388"/>
    <lineage>
        <taxon>Bacteria</taxon>
        <taxon>Pseudomonadati</taxon>
        <taxon>Pseudomonadota</taxon>
        <taxon>Gammaproteobacteria</taxon>
        <taxon>Oceanospirillales</taxon>
        <taxon>Oceanospirillaceae</taxon>
        <taxon>Marinomonas</taxon>
    </lineage>
</organism>
<evidence type="ECO:0000313" key="6">
    <source>
        <dbReference type="EMBL" id="MBJ7538334.1"/>
    </source>
</evidence>
<protein>
    <submittedName>
        <fullName evidence="6">LysR family transcriptional regulator</fullName>
    </submittedName>
</protein>
<dbReference type="InterPro" id="IPR000847">
    <property type="entry name" value="LysR_HTH_N"/>
</dbReference>
<dbReference type="Proteomes" id="UP000628710">
    <property type="component" value="Unassembled WGS sequence"/>
</dbReference>
<dbReference type="GO" id="GO:0006351">
    <property type="term" value="P:DNA-templated transcription"/>
    <property type="evidence" value="ECO:0007669"/>
    <property type="project" value="TreeGrafter"/>
</dbReference>
<feature type="domain" description="HTH lysR-type" evidence="5">
    <location>
        <begin position="1"/>
        <end position="59"/>
    </location>
</feature>
<keyword evidence="4" id="KW-0804">Transcription</keyword>
<dbReference type="GO" id="GO:0003700">
    <property type="term" value="F:DNA-binding transcription factor activity"/>
    <property type="evidence" value="ECO:0007669"/>
    <property type="project" value="InterPro"/>
</dbReference>
<evidence type="ECO:0000259" key="5">
    <source>
        <dbReference type="PROSITE" id="PS50931"/>
    </source>
</evidence>
<evidence type="ECO:0000256" key="3">
    <source>
        <dbReference type="ARBA" id="ARBA00023125"/>
    </source>
</evidence>
<dbReference type="Pfam" id="PF00126">
    <property type="entry name" value="HTH_1"/>
    <property type="match status" value="1"/>
</dbReference>
<dbReference type="Gene3D" id="1.10.10.10">
    <property type="entry name" value="Winged helix-like DNA-binding domain superfamily/Winged helix DNA-binding domain"/>
    <property type="match status" value="1"/>
</dbReference>
<dbReference type="Pfam" id="PF03466">
    <property type="entry name" value="LysR_substrate"/>
    <property type="match status" value="1"/>
</dbReference>
<proteinExistence type="inferred from homology"/>
<comment type="caution">
    <text evidence="6">The sequence shown here is derived from an EMBL/GenBank/DDBJ whole genome shotgun (WGS) entry which is preliminary data.</text>
</comment>
<dbReference type="Gene3D" id="3.40.190.290">
    <property type="match status" value="1"/>
</dbReference>
<dbReference type="PROSITE" id="PS50931">
    <property type="entry name" value="HTH_LYSR"/>
    <property type="match status" value="1"/>
</dbReference>
<sequence>MDKLQAMKVFCRVYEAESFKLASDSLDISRPMVTRHINSIEDELGIKLFQRNTRNISVTHAGMQYYRHCIAILDAIEEAESEISELTLMPKGRLKISVPMDFGLSHIVPLLDRFNRLYPQIELDIDFSDKRVDMTESGFDLAIRGGNLGGDQFIARPLCTQRNFICASPEYLARYGEPEVPEDLTAHKCLIYSNASSSDRWPLVDDLGEVQMVSVSGMFRMNNGSALTHMALAGLGVIYQPGFLVSQYIDSGKLVNLLPNYRGYEFTFHVIYPQRKLMSRKTRLLLDFLQQNLVDKVLS</sequence>
<dbReference type="FunFam" id="3.40.190.290:FF:000001">
    <property type="entry name" value="Transcriptional regulator, LysR family"/>
    <property type="match status" value="1"/>
</dbReference>
<dbReference type="InterPro" id="IPR036388">
    <property type="entry name" value="WH-like_DNA-bd_sf"/>
</dbReference>
<evidence type="ECO:0000256" key="4">
    <source>
        <dbReference type="ARBA" id="ARBA00023163"/>
    </source>
</evidence>
<dbReference type="SUPFAM" id="SSF46785">
    <property type="entry name" value="Winged helix' DNA-binding domain"/>
    <property type="match status" value="1"/>
</dbReference>
<keyword evidence="2" id="KW-0805">Transcription regulation</keyword>
<dbReference type="PANTHER" id="PTHR30537">
    <property type="entry name" value="HTH-TYPE TRANSCRIPTIONAL REGULATOR"/>
    <property type="match status" value="1"/>
</dbReference>
<evidence type="ECO:0000313" key="7">
    <source>
        <dbReference type="Proteomes" id="UP000628710"/>
    </source>
</evidence>
<dbReference type="EMBL" id="JAEMNX010000012">
    <property type="protein sequence ID" value="MBJ7538334.1"/>
    <property type="molecule type" value="Genomic_DNA"/>
</dbReference>
<reference evidence="6" key="1">
    <citation type="submission" date="2020-12" db="EMBL/GenBank/DDBJ databases">
        <title>Marinomonas arctica sp. nov., a psychrotolerant bacterium isolated from the Arctic.</title>
        <authorList>
            <person name="Zhang Y."/>
        </authorList>
    </citation>
    <scope>NUCLEOTIDE SEQUENCE</scope>
    <source>
        <strain evidence="6">C1424</strain>
    </source>
</reference>
<dbReference type="InterPro" id="IPR036390">
    <property type="entry name" value="WH_DNA-bd_sf"/>
</dbReference>
<evidence type="ECO:0000256" key="2">
    <source>
        <dbReference type="ARBA" id="ARBA00023015"/>
    </source>
</evidence>
<accession>A0A934JQR0</accession>
<keyword evidence="7" id="KW-1185">Reference proteome</keyword>
<dbReference type="PANTHER" id="PTHR30537:SF5">
    <property type="entry name" value="HTH-TYPE TRANSCRIPTIONAL ACTIVATOR TTDR-RELATED"/>
    <property type="match status" value="1"/>
</dbReference>
<dbReference type="FunFam" id="1.10.10.10:FF:000001">
    <property type="entry name" value="LysR family transcriptional regulator"/>
    <property type="match status" value="1"/>
</dbReference>
<dbReference type="CDD" id="cd08422">
    <property type="entry name" value="PBP2_CrgA_like"/>
    <property type="match status" value="1"/>
</dbReference>
<keyword evidence="3" id="KW-0238">DNA-binding</keyword>
<evidence type="ECO:0000256" key="1">
    <source>
        <dbReference type="ARBA" id="ARBA00009437"/>
    </source>
</evidence>
<dbReference type="InterPro" id="IPR058163">
    <property type="entry name" value="LysR-type_TF_proteobact-type"/>
</dbReference>
<dbReference type="GO" id="GO:0043565">
    <property type="term" value="F:sequence-specific DNA binding"/>
    <property type="evidence" value="ECO:0007669"/>
    <property type="project" value="TreeGrafter"/>
</dbReference>
<dbReference type="InterPro" id="IPR005119">
    <property type="entry name" value="LysR_subst-bd"/>
</dbReference>